<sequence length="102" mass="12135">MEELKDSKPTLEWQERMEEDELFTVENIKATDEILDTYLNSLKESKDIEQDILRYVKQVVLSLNDLNEQFDYFIGTLEREELCEFIMEAANPKKEYCLNGKC</sequence>
<dbReference type="EMBL" id="LNQP01000056">
    <property type="protein sequence ID" value="KSU87041.1"/>
    <property type="molecule type" value="Genomic_DNA"/>
</dbReference>
<reference evidence="1 2" key="1">
    <citation type="submission" date="2015-11" db="EMBL/GenBank/DDBJ databases">
        <title>Bacillus caseinolyticus sp nov.</title>
        <authorList>
            <person name="Dastager S.G."/>
            <person name="Mawlankar R."/>
        </authorList>
    </citation>
    <scope>NUCLEOTIDE SEQUENCE [LARGE SCALE GENOMIC DNA]</scope>
    <source>
        <strain evidence="1 2">SGD-V-76</strain>
    </source>
</reference>
<name>A0A0V8JJ35_9BACI</name>
<evidence type="ECO:0000313" key="1">
    <source>
        <dbReference type="EMBL" id="KSU87041.1"/>
    </source>
</evidence>
<comment type="caution">
    <text evidence="1">The sequence shown here is derived from an EMBL/GenBank/DDBJ whole genome shotgun (WGS) entry which is preliminary data.</text>
</comment>
<dbReference type="AlphaFoldDB" id="A0A0V8JJ35"/>
<dbReference type="Proteomes" id="UP000053681">
    <property type="component" value="Unassembled WGS sequence"/>
</dbReference>
<keyword evidence="2" id="KW-1185">Reference proteome</keyword>
<proteinExistence type="predicted"/>
<protein>
    <submittedName>
        <fullName evidence="1">Uncharacterized protein</fullName>
    </submittedName>
</protein>
<evidence type="ECO:0000313" key="2">
    <source>
        <dbReference type="Proteomes" id="UP000053681"/>
    </source>
</evidence>
<gene>
    <name evidence="1" type="ORF">AS180_15410</name>
</gene>
<dbReference type="RefSeq" id="WP_062687102.1">
    <property type="nucleotide sequence ID" value="NZ_KQ758671.1"/>
</dbReference>
<organism evidence="1 2">
    <name type="scientific">Priestia veravalensis</name>
    <dbReference type="NCBI Taxonomy" id="1414648"/>
    <lineage>
        <taxon>Bacteria</taxon>
        <taxon>Bacillati</taxon>
        <taxon>Bacillota</taxon>
        <taxon>Bacilli</taxon>
        <taxon>Bacillales</taxon>
        <taxon>Bacillaceae</taxon>
        <taxon>Priestia</taxon>
    </lineage>
</organism>
<accession>A0A0V8JJ35</accession>